<evidence type="ECO:0000313" key="2">
    <source>
        <dbReference type="Proteomes" id="UP001189429"/>
    </source>
</evidence>
<dbReference type="Proteomes" id="UP001189429">
    <property type="component" value="Unassembled WGS sequence"/>
</dbReference>
<name>A0ABN9YDV8_9DINO</name>
<dbReference type="InterPro" id="IPR013320">
    <property type="entry name" value="ConA-like_dom_sf"/>
</dbReference>
<organism evidence="1 2">
    <name type="scientific">Prorocentrum cordatum</name>
    <dbReference type="NCBI Taxonomy" id="2364126"/>
    <lineage>
        <taxon>Eukaryota</taxon>
        <taxon>Sar</taxon>
        <taxon>Alveolata</taxon>
        <taxon>Dinophyceae</taxon>
        <taxon>Prorocentrales</taxon>
        <taxon>Prorocentraceae</taxon>
        <taxon>Prorocentrum</taxon>
    </lineage>
</organism>
<evidence type="ECO:0000313" key="1">
    <source>
        <dbReference type="EMBL" id="CAK0910340.1"/>
    </source>
</evidence>
<dbReference type="EMBL" id="CAUYUJ010022376">
    <property type="protein sequence ID" value="CAK0910340.1"/>
    <property type="molecule type" value="Genomic_DNA"/>
</dbReference>
<proteinExistence type="predicted"/>
<keyword evidence="2" id="KW-1185">Reference proteome</keyword>
<protein>
    <recommendedName>
        <fullName evidence="3">Subtilisin</fullName>
    </recommendedName>
</protein>
<feature type="non-terminal residue" evidence="1">
    <location>
        <position position="1"/>
    </location>
</feature>
<feature type="non-terminal residue" evidence="1">
    <location>
        <position position="73"/>
    </location>
</feature>
<sequence>WTVDLNGAGCGCNVGFYLASMGQNTEPSSCEDYYCDANAVCGINCHEIDLQEANTHAWFSTLHLGDDSDGSVL</sequence>
<evidence type="ECO:0008006" key="3">
    <source>
        <dbReference type="Google" id="ProtNLM"/>
    </source>
</evidence>
<comment type="caution">
    <text evidence="1">The sequence shown here is derived from an EMBL/GenBank/DDBJ whole genome shotgun (WGS) entry which is preliminary data.</text>
</comment>
<accession>A0ABN9YDV8</accession>
<gene>
    <name evidence="1" type="ORF">PCOR1329_LOCUS84543</name>
</gene>
<reference evidence="1" key="1">
    <citation type="submission" date="2023-10" db="EMBL/GenBank/DDBJ databases">
        <authorList>
            <person name="Chen Y."/>
            <person name="Shah S."/>
            <person name="Dougan E. K."/>
            <person name="Thang M."/>
            <person name="Chan C."/>
        </authorList>
    </citation>
    <scope>NUCLEOTIDE SEQUENCE [LARGE SCALE GENOMIC DNA]</scope>
</reference>
<dbReference type="SUPFAM" id="SSF49899">
    <property type="entry name" value="Concanavalin A-like lectins/glucanases"/>
    <property type="match status" value="1"/>
</dbReference>